<dbReference type="GO" id="GO:0008270">
    <property type="term" value="F:zinc ion binding"/>
    <property type="evidence" value="ECO:0007669"/>
    <property type="project" value="TreeGrafter"/>
</dbReference>
<evidence type="ECO:0000256" key="1">
    <source>
        <dbReference type="SAM" id="MobiDB-lite"/>
    </source>
</evidence>
<dbReference type="InterPro" id="IPR047967">
    <property type="entry name" value="PolX_PHP"/>
</dbReference>
<dbReference type="InterPro" id="IPR017078">
    <property type="entry name" value="UCP036978_PHPhdr"/>
</dbReference>
<dbReference type="Gene3D" id="3.20.20.140">
    <property type="entry name" value="Metal-dependent hydrolases"/>
    <property type="match status" value="1"/>
</dbReference>
<evidence type="ECO:0000313" key="5">
    <source>
        <dbReference type="Proteomes" id="UP000315983"/>
    </source>
</evidence>
<dbReference type="AlphaFoldDB" id="A0A542XJF3"/>
<dbReference type="InterPro" id="IPR016195">
    <property type="entry name" value="Pol/histidinol_Pase-like"/>
</dbReference>
<dbReference type="Gene3D" id="1.10.150.110">
    <property type="entry name" value="DNA polymerase beta, N-terminal domain-like"/>
    <property type="match status" value="1"/>
</dbReference>
<dbReference type="PANTHER" id="PTHR36928">
    <property type="entry name" value="PHOSPHATASE YCDX-RELATED"/>
    <property type="match status" value="1"/>
</dbReference>
<dbReference type="InterPro" id="IPR003141">
    <property type="entry name" value="Pol/His_phosphatase_N"/>
</dbReference>
<dbReference type="PANTHER" id="PTHR36928:SF1">
    <property type="entry name" value="PHOSPHATASE YCDX-RELATED"/>
    <property type="match status" value="1"/>
</dbReference>
<dbReference type="InterPro" id="IPR027421">
    <property type="entry name" value="DNA_pol_lamdba_lyase_dom_sf"/>
</dbReference>
<gene>
    <name evidence="4" type="ORF">FB564_1058</name>
    <name evidence="3" type="ORF">Sar04_09700</name>
</gene>
<sequence length="356" mass="38424">MTARDPIADLRRIAFLLERANEATYRVRAFRSAAKAVAALPSAEVAELARAGKLTKLSGVGEVTARCVAESLAGEEPVYLRRLAATEGADLDAEATALRTALRGDCHTHSDWSDGGSSIEEMALAAVELGHEYLVITDHSPRLKVAQGLTADRLRRQLDQVASLNEALPEGFRILTGVEVDILADGSLDQDEELLARLDVVVGSVHSGLSDERGRMTHRMLAAIANPHLDILGHCTGRMVSSRPAGVTGPGDRGHRRRTRGESDFDADAVFAACAEHGVAVEVNSRPERQDPPKRLIRRALEAGCQFAINTDAHAPGQLDWQRFGCERAARCGVPADRVVNTWPAERLVVWAGSRS</sequence>
<dbReference type="InterPro" id="IPR004013">
    <property type="entry name" value="PHP_dom"/>
</dbReference>
<dbReference type="CDD" id="cd07436">
    <property type="entry name" value="PHP_PolX"/>
    <property type="match status" value="1"/>
</dbReference>
<dbReference type="EMBL" id="BOQM01000006">
    <property type="protein sequence ID" value="GIM82933.1"/>
    <property type="molecule type" value="Genomic_DNA"/>
</dbReference>
<comment type="caution">
    <text evidence="4">The sequence shown here is derived from an EMBL/GenBank/DDBJ whole genome shotgun (WGS) entry which is preliminary data.</text>
</comment>
<dbReference type="Pfam" id="PF14716">
    <property type="entry name" value="HHH_8"/>
    <property type="match status" value="1"/>
</dbReference>
<dbReference type="FunFam" id="3.20.20.140:FF:000047">
    <property type="entry name" value="PHP domain-containing protein"/>
    <property type="match status" value="1"/>
</dbReference>
<dbReference type="GO" id="GO:0005829">
    <property type="term" value="C:cytosol"/>
    <property type="evidence" value="ECO:0007669"/>
    <property type="project" value="TreeGrafter"/>
</dbReference>
<name>A0A542XJF3_SALAC</name>
<reference evidence="4 5" key="1">
    <citation type="submission" date="2019-06" db="EMBL/GenBank/DDBJ databases">
        <title>Sequencing the genomes of 1000 actinobacteria strains.</title>
        <authorList>
            <person name="Klenk H.-P."/>
        </authorList>
    </citation>
    <scope>NUCLEOTIDE SEQUENCE [LARGE SCALE GENOMIC DNA]</scope>
    <source>
        <strain evidence="4 5">DSM 44819</strain>
    </source>
</reference>
<keyword evidence="6" id="KW-1185">Reference proteome</keyword>
<dbReference type="GO" id="GO:0042578">
    <property type="term" value="F:phosphoric ester hydrolase activity"/>
    <property type="evidence" value="ECO:0007669"/>
    <property type="project" value="TreeGrafter"/>
</dbReference>
<dbReference type="Pfam" id="PF02811">
    <property type="entry name" value="PHP"/>
    <property type="match status" value="1"/>
</dbReference>
<keyword evidence="4" id="KW-0378">Hydrolase</keyword>
<dbReference type="Proteomes" id="UP000677457">
    <property type="component" value="Unassembled WGS sequence"/>
</dbReference>
<dbReference type="SMART" id="SM00481">
    <property type="entry name" value="POLIIIAc"/>
    <property type="match status" value="1"/>
</dbReference>
<dbReference type="PIRSF" id="PIRSF036978">
    <property type="entry name" value="UCP036978_PHPhdr"/>
    <property type="match status" value="1"/>
</dbReference>
<organism evidence="4 5">
    <name type="scientific">Salinispora arenicola</name>
    <dbReference type="NCBI Taxonomy" id="168697"/>
    <lineage>
        <taxon>Bacteria</taxon>
        <taxon>Bacillati</taxon>
        <taxon>Actinomycetota</taxon>
        <taxon>Actinomycetes</taxon>
        <taxon>Micromonosporales</taxon>
        <taxon>Micromonosporaceae</taxon>
        <taxon>Salinispora</taxon>
    </lineage>
</organism>
<dbReference type="InterPro" id="IPR010996">
    <property type="entry name" value="HHH_MUS81"/>
</dbReference>
<accession>A0A542XJF3</accession>
<evidence type="ECO:0000313" key="3">
    <source>
        <dbReference type="EMBL" id="GIM82933.1"/>
    </source>
</evidence>
<dbReference type="SUPFAM" id="SSF47802">
    <property type="entry name" value="DNA polymerase beta, N-terminal domain-like"/>
    <property type="match status" value="1"/>
</dbReference>
<dbReference type="NCBIfam" id="NF005928">
    <property type="entry name" value="PRK07945.1"/>
    <property type="match status" value="1"/>
</dbReference>
<dbReference type="SUPFAM" id="SSF89550">
    <property type="entry name" value="PHP domain-like"/>
    <property type="match status" value="1"/>
</dbReference>
<dbReference type="Proteomes" id="UP000315983">
    <property type="component" value="Unassembled WGS sequence"/>
</dbReference>
<evidence type="ECO:0000313" key="4">
    <source>
        <dbReference type="EMBL" id="TQL35984.1"/>
    </source>
</evidence>
<feature type="domain" description="Polymerase/histidinol phosphatase N-terminal" evidence="2">
    <location>
        <begin position="104"/>
        <end position="184"/>
    </location>
</feature>
<evidence type="ECO:0000313" key="6">
    <source>
        <dbReference type="Proteomes" id="UP000677457"/>
    </source>
</evidence>
<dbReference type="InterPro" id="IPR050243">
    <property type="entry name" value="PHP_phosphatase"/>
</dbReference>
<dbReference type="EMBL" id="VFOL01000001">
    <property type="protein sequence ID" value="TQL35984.1"/>
    <property type="molecule type" value="Genomic_DNA"/>
</dbReference>
<protein>
    <submittedName>
        <fullName evidence="3">PHP domain-containing protein</fullName>
    </submittedName>
    <submittedName>
        <fullName evidence="4">Putative hydrolase</fullName>
    </submittedName>
</protein>
<feature type="region of interest" description="Disordered" evidence="1">
    <location>
        <begin position="240"/>
        <end position="260"/>
    </location>
</feature>
<evidence type="ECO:0000259" key="2">
    <source>
        <dbReference type="SMART" id="SM00481"/>
    </source>
</evidence>
<proteinExistence type="predicted"/>
<reference evidence="3 6" key="2">
    <citation type="submission" date="2021-03" db="EMBL/GenBank/DDBJ databases">
        <title>Whole genome shotgun sequence of Salinispora arenicola NBRC 105043.</title>
        <authorList>
            <person name="Komaki H."/>
            <person name="Tamura T."/>
        </authorList>
    </citation>
    <scope>NUCLEOTIDE SEQUENCE [LARGE SCALE GENOMIC DNA]</scope>
    <source>
        <strain evidence="3 6">NBRC 105043</strain>
    </source>
</reference>